<name>A0A8R1IAR8_CAEJA</name>
<keyword evidence="2" id="KW-1185">Reference proteome</keyword>
<protein>
    <submittedName>
        <fullName evidence="1">Uncharacterized protein</fullName>
    </submittedName>
</protein>
<organism evidence="1 2">
    <name type="scientific">Caenorhabditis japonica</name>
    <dbReference type="NCBI Taxonomy" id="281687"/>
    <lineage>
        <taxon>Eukaryota</taxon>
        <taxon>Metazoa</taxon>
        <taxon>Ecdysozoa</taxon>
        <taxon>Nematoda</taxon>
        <taxon>Chromadorea</taxon>
        <taxon>Rhabditida</taxon>
        <taxon>Rhabditina</taxon>
        <taxon>Rhabditomorpha</taxon>
        <taxon>Rhabditoidea</taxon>
        <taxon>Rhabditidae</taxon>
        <taxon>Peloderinae</taxon>
        <taxon>Caenorhabditis</taxon>
    </lineage>
</organism>
<evidence type="ECO:0000313" key="1">
    <source>
        <dbReference type="EnsemblMetazoa" id="CJA23317.1"/>
    </source>
</evidence>
<reference evidence="1" key="2">
    <citation type="submission" date="2022-06" db="UniProtKB">
        <authorList>
            <consortium name="EnsemblMetazoa"/>
        </authorList>
    </citation>
    <scope>IDENTIFICATION</scope>
    <source>
        <strain evidence="1">DF5081</strain>
    </source>
</reference>
<proteinExistence type="predicted"/>
<sequence>MDWQVLTADHTVSREPLATALLGGTIRSEVDSYISVDPDSNIDPFLYWREETRRVGGYVFELFFESEFSRAILLSRPCVSSAETCVDLRDFLISFL</sequence>
<reference evidence="2" key="1">
    <citation type="submission" date="2010-08" db="EMBL/GenBank/DDBJ databases">
        <authorList>
            <consortium name="Caenorhabditis japonica Sequencing Consortium"/>
            <person name="Wilson R.K."/>
        </authorList>
    </citation>
    <scope>NUCLEOTIDE SEQUENCE [LARGE SCALE GENOMIC DNA]</scope>
    <source>
        <strain evidence="2">DF5081</strain>
    </source>
</reference>
<dbReference type="AlphaFoldDB" id="A0A8R1IAR8"/>
<evidence type="ECO:0000313" key="2">
    <source>
        <dbReference type="Proteomes" id="UP000005237"/>
    </source>
</evidence>
<dbReference type="EnsemblMetazoa" id="CJA23317.1">
    <property type="protein sequence ID" value="CJA23317.1"/>
    <property type="gene ID" value="WBGene00178889"/>
</dbReference>
<dbReference type="Proteomes" id="UP000005237">
    <property type="component" value="Unassembled WGS sequence"/>
</dbReference>
<accession>A0A8R1IAR8</accession>